<evidence type="ECO:0000256" key="5">
    <source>
        <dbReference type="ARBA" id="ARBA00022741"/>
    </source>
</evidence>
<dbReference type="InterPro" id="IPR014721">
    <property type="entry name" value="Ribsml_uS5_D2-typ_fold_subgr"/>
</dbReference>
<dbReference type="GO" id="GO:0005524">
    <property type="term" value="F:ATP binding"/>
    <property type="evidence" value="ECO:0007669"/>
    <property type="project" value="UniProtKB-KW"/>
</dbReference>
<dbReference type="InterPro" id="IPR006204">
    <property type="entry name" value="GHMP_kinase_N_dom"/>
</dbReference>
<dbReference type="InterPro" id="IPR019539">
    <property type="entry name" value="GalKase_N"/>
</dbReference>
<feature type="domain" description="GHMP kinase N-terminal" evidence="10">
    <location>
        <begin position="96"/>
        <end position="180"/>
    </location>
</feature>
<keyword evidence="8" id="KW-0460">Magnesium</keyword>
<accession>A0A0A1UCG9</accession>
<keyword evidence="2" id="KW-0963">Cytoplasm</keyword>
<dbReference type="SUPFAM" id="SSF55060">
    <property type="entry name" value="GHMP Kinase, C-terminal domain"/>
    <property type="match status" value="1"/>
</dbReference>
<dbReference type="PANTHER" id="PTHR10457:SF7">
    <property type="entry name" value="GALACTOKINASE-RELATED"/>
    <property type="match status" value="1"/>
</dbReference>
<feature type="domain" description="GHMP kinase C-terminal" evidence="11">
    <location>
        <begin position="284"/>
        <end position="363"/>
    </location>
</feature>
<dbReference type="InterPro" id="IPR020568">
    <property type="entry name" value="Ribosomal_Su5_D2-typ_SF"/>
</dbReference>
<dbReference type="Pfam" id="PF10509">
    <property type="entry name" value="GalKase_gal_bdg"/>
    <property type="match status" value="1"/>
</dbReference>
<dbReference type="GO" id="GO:0006012">
    <property type="term" value="P:galactose metabolic process"/>
    <property type="evidence" value="ECO:0007669"/>
    <property type="project" value="InterPro"/>
</dbReference>
<dbReference type="InterPro" id="IPR036554">
    <property type="entry name" value="GHMP_kinase_C_sf"/>
</dbReference>
<dbReference type="PRINTS" id="PR00959">
    <property type="entry name" value="MEVGALKINASE"/>
</dbReference>
<dbReference type="OMA" id="VMPCAIN"/>
<dbReference type="Gene3D" id="3.30.70.890">
    <property type="entry name" value="GHMP kinase, C-terminal domain"/>
    <property type="match status" value="1"/>
</dbReference>
<dbReference type="GO" id="GO:0046872">
    <property type="term" value="F:metal ion binding"/>
    <property type="evidence" value="ECO:0007669"/>
    <property type="project" value="UniProtKB-KW"/>
</dbReference>
<dbReference type="Proteomes" id="UP000014680">
    <property type="component" value="Unassembled WGS sequence"/>
</dbReference>
<name>A0A0A1UCG9_ENTIV</name>
<dbReference type="InterPro" id="IPR006203">
    <property type="entry name" value="GHMP_knse_ATP-bd_CS"/>
</dbReference>
<dbReference type="FunFam" id="3.30.230.10:FF:000017">
    <property type="entry name" value="Galactokinase"/>
    <property type="match status" value="1"/>
</dbReference>
<proteinExistence type="inferred from homology"/>
<dbReference type="GeneID" id="14891922"/>
<keyword evidence="14" id="KW-1185">Reference proteome</keyword>
<protein>
    <submittedName>
        <fullName evidence="13">Galactokinase, putative</fullName>
        <ecNumber evidence="13">2.7.1.6</ecNumber>
    </submittedName>
</protein>
<dbReference type="SUPFAM" id="SSF54211">
    <property type="entry name" value="Ribosomal protein S5 domain 2-like"/>
    <property type="match status" value="1"/>
</dbReference>
<organism evidence="13 14">
    <name type="scientific">Entamoeba invadens IP1</name>
    <dbReference type="NCBI Taxonomy" id="370355"/>
    <lineage>
        <taxon>Eukaryota</taxon>
        <taxon>Amoebozoa</taxon>
        <taxon>Evosea</taxon>
        <taxon>Archamoebae</taxon>
        <taxon>Mastigamoebida</taxon>
        <taxon>Entamoebidae</taxon>
        <taxon>Entamoeba</taxon>
    </lineage>
</organism>
<comment type="similarity">
    <text evidence="1">Belongs to the GHMP kinase family. GalK subfamily.</text>
</comment>
<evidence type="ECO:0000256" key="9">
    <source>
        <dbReference type="ARBA" id="ARBA00023277"/>
    </source>
</evidence>
<dbReference type="PROSITE" id="PS00106">
    <property type="entry name" value="GALACTOKINASE"/>
    <property type="match status" value="1"/>
</dbReference>
<dbReference type="OrthoDB" id="187738at2759"/>
<dbReference type="Pfam" id="PF00288">
    <property type="entry name" value="GHMP_kinases_N"/>
    <property type="match status" value="1"/>
</dbReference>
<evidence type="ECO:0000259" key="12">
    <source>
        <dbReference type="Pfam" id="PF10509"/>
    </source>
</evidence>
<dbReference type="RefSeq" id="XP_004259707.1">
    <property type="nucleotide sequence ID" value="XM_004259659.1"/>
</dbReference>
<dbReference type="EMBL" id="KB206312">
    <property type="protein sequence ID" value="ELP92936.1"/>
    <property type="molecule type" value="Genomic_DNA"/>
</dbReference>
<dbReference type="AlphaFoldDB" id="A0A0A1UCG9"/>
<evidence type="ECO:0000313" key="14">
    <source>
        <dbReference type="Proteomes" id="UP000014680"/>
    </source>
</evidence>
<dbReference type="Pfam" id="PF08544">
    <property type="entry name" value="GHMP_kinases_C"/>
    <property type="match status" value="1"/>
</dbReference>
<dbReference type="InterPro" id="IPR019741">
    <property type="entry name" value="Galactokinase_CS"/>
</dbReference>
<keyword evidence="3 13" id="KW-0808">Transferase</keyword>
<evidence type="ECO:0000256" key="6">
    <source>
        <dbReference type="ARBA" id="ARBA00022777"/>
    </source>
</evidence>
<dbReference type="KEGG" id="eiv:EIN_313280"/>
<keyword evidence="4" id="KW-0479">Metal-binding</keyword>
<dbReference type="GO" id="GO:0004335">
    <property type="term" value="F:galactokinase activity"/>
    <property type="evidence" value="ECO:0007669"/>
    <property type="project" value="UniProtKB-EC"/>
</dbReference>
<keyword evidence="9" id="KW-0119">Carbohydrate metabolism</keyword>
<keyword evidence="7" id="KW-0067">ATP-binding</keyword>
<dbReference type="Gene3D" id="3.30.230.10">
    <property type="match status" value="1"/>
</dbReference>
<sequence length="387" mass="42284">MASLEGVEKLHQTTYGVMPAHVGFAPGRVNIIGEHTDYNKGFVLPIAIKQGTYVAVSTKPSSTVKIEIISSTTKEKVLLDRATMDKSAHKGKWYMYVYGVIDLLLGKSTVPAQEYQVSITGDVPLGAGLSSSASIEVATGVTFCEVLKVPMDGKALGMLCVEVEHEYAGVMCGIMDQFASRLCKKHTALLLDCKTQETTNKPVELGDYVLLVTNSNAPHKLESSQYNERVAQCTEAVKKLNEIYKKNAASLREYSVDEVKVLEGVSGNRAKHVVGEDQRVMDAIDAMSKGDAVELGKLMTASHMSLKDLYEVSSKELDYLVENAIKIQGVAGSRLTGAGFGGCTVTLIKKEAVEEYAKMLENYKKEFNLHPFYFVLDYPEDGAKILI</sequence>
<dbReference type="PROSITE" id="PS00627">
    <property type="entry name" value="GHMP_KINASES_ATP"/>
    <property type="match status" value="1"/>
</dbReference>
<dbReference type="PANTHER" id="PTHR10457">
    <property type="entry name" value="MEVALONATE KINASE/GALACTOKINASE"/>
    <property type="match status" value="1"/>
</dbReference>
<dbReference type="InterPro" id="IPR000705">
    <property type="entry name" value="Galactokinase"/>
</dbReference>
<reference evidence="13 14" key="1">
    <citation type="submission" date="2012-10" db="EMBL/GenBank/DDBJ databases">
        <authorList>
            <person name="Zafar N."/>
            <person name="Inman J."/>
            <person name="Hall N."/>
            <person name="Lorenzi H."/>
            <person name="Caler E."/>
        </authorList>
    </citation>
    <scope>NUCLEOTIDE SEQUENCE [LARGE SCALE GENOMIC DNA]</scope>
    <source>
        <strain evidence="13 14">IP1</strain>
    </source>
</reference>
<evidence type="ECO:0000313" key="13">
    <source>
        <dbReference type="EMBL" id="ELP92936.1"/>
    </source>
</evidence>
<evidence type="ECO:0000256" key="8">
    <source>
        <dbReference type="ARBA" id="ARBA00022842"/>
    </source>
</evidence>
<dbReference type="PRINTS" id="PR00473">
    <property type="entry name" value="GALCTOKINASE"/>
</dbReference>
<dbReference type="EC" id="2.7.1.6" evidence="13"/>
<evidence type="ECO:0000256" key="2">
    <source>
        <dbReference type="ARBA" id="ARBA00022490"/>
    </source>
</evidence>
<dbReference type="VEuPathDB" id="AmoebaDB:EIN_313280"/>
<evidence type="ECO:0000259" key="10">
    <source>
        <dbReference type="Pfam" id="PF00288"/>
    </source>
</evidence>
<dbReference type="InterPro" id="IPR013750">
    <property type="entry name" value="GHMP_kinase_C_dom"/>
</dbReference>
<evidence type="ECO:0000256" key="7">
    <source>
        <dbReference type="ARBA" id="ARBA00022840"/>
    </source>
</evidence>
<keyword evidence="6 13" id="KW-0418">Kinase</keyword>
<keyword evidence="5" id="KW-0547">Nucleotide-binding</keyword>
<dbReference type="GO" id="GO:0005829">
    <property type="term" value="C:cytosol"/>
    <property type="evidence" value="ECO:0007669"/>
    <property type="project" value="TreeGrafter"/>
</dbReference>
<evidence type="ECO:0000256" key="4">
    <source>
        <dbReference type="ARBA" id="ARBA00022723"/>
    </source>
</evidence>
<evidence type="ECO:0000256" key="1">
    <source>
        <dbReference type="ARBA" id="ARBA00006566"/>
    </source>
</evidence>
<evidence type="ECO:0000259" key="11">
    <source>
        <dbReference type="Pfam" id="PF08544"/>
    </source>
</evidence>
<dbReference type="InterPro" id="IPR006206">
    <property type="entry name" value="Mevalonate/galactokinase"/>
</dbReference>
<evidence type="ECO:0000256" key="3">
    <source>
        <dbReference type="ARBA" id="ARBA00022679"/>
    </source>
</evidence>
<gene>
    <name evidence="13" type="ORF">EIN_313280</name>
</gene>
<dbReference type="FunFam" id="3.30.70.890:FF:000001">
    <property type="entry name" value="Galactokinase"/>
    <property type="match status" value="1"/>
</dbReference>
<dbReference type="PIRSF" id="PIRSF000530">
    <property type="entry name" value="Galactokinase"/>
    <property type="match status" value="1"/>
</dbReference>
<dbReference type="NCBIfam" id="TIGR00131">
    <property type="entry name" value="gal_kin"/>
    <property type="match status" value="1"/>
</dbReference>
<feature type="domain" description="Galactokinase N-terminal" evidence="12">
    <location>
        <begin position="10"/>
        <end position="57"/>
    </location>
</feature>